<proteinExistence type="predicted"/>
<dbReference type="Pfam" id="PF00117">
    <property type="entry name" value="GATase"/>
    <property type="match status" value="1"/>
</dbReference>
<dbReference type="InterPro" id="IPR017926">
    <property type="entry name" value="GATASE"/>
</dbReference>
<evidence type="ECO:0000259" key="2">
    <source>
        <dbReference type="Pfam" id="PF00117"/>
    </source>
</evidence>
<dbReference type="PROSITE" id="PS51273">
    <property type="entry name" value="GATASE_TYPE_1"/>
    <property type="match status" value="1"/>
</dbReference>
<dbReference type="EMBL" id="NRRE01000026">
    <property type="protein sequence ID" value="MBK1698094.1"/>
    <property type="molecule type" value="Genomic_DNA"/>
</dbReference>
<dbReference type="PRINTS" id="PR00097">
    <property type="entry name" value="ANTSNTHASEII"/>
</dbReference>
<reference evidence="3" key="1">
    <citation type="submission" date="2017-08" db="EMBL/GenBank/DDBJ databases">
        <authorList>
            <person name="Imhoff J.F."/>
            <person name="Rahn T."/>
            <person name="Kuenzel S."/>
            <person name="Neulinger S.C."/>
        </authorList>
    </citation>
    <scope>NUCLEOTIDE SEQUENCE</scope>
    <source>
        <strain evidence="3">DSM 9154</strain>
    </source>
</reference>
<organism evidence="3 4">
    <name type="scientific">Rhodovibrio salinarum</name>
    <dbReference type="NCBI Taxonomy" id="1087"/>
    <lineage>
        <taxon>Bacteria</taxon>
        <taxon>Pseudomonadati</taxon>
        <taxon>Pseudomonadota</taxon>
        <taxon>Alphaproteobacteria</taxon>
        <taxon>Rhodospirillales</taxon>
        <taxon>Rhodovibrionaceae</taxon>
        <taxon>Rhodovibrio</taxon>
    </lineage>
</organism>
<protein>
    <recommendedName>
        <fullName evidence="2">Glutamine amidotransferase domain-containing protein</fullName>
    </recommendedName>
</protein>
<dbReference type="InterPro" id="IPR029062">
    <property type="entry name" value="Class_I_gatase-like"/>
</dbReference>
<dbReference type="Gene3D" id="3.40.50.880">
    <property type="match status" value="1"/>
</dbReference>
<dbReference type="CDD" id="cd01741">
    <property type="entry name" value="GATase1_1"/>
    <property type="match status" value="1"/>
</dbReference>
<accession>A0A934QJV9</accession>
<evidence type="ECO:0000313" key="3">
    <source>
        <dbReference type="EMBL" id="MBK1698094.1"/>
    </source>
</evidence>
<evidence type="ECO:0000313" key="4">
    <source>
        <dbReference type="Proteomes" id="UP000778970"/>
    </source>
</evidence>
<dbReference type="AlphaFoldDB" id="A0A934QJV9"/>
<dbReference type="GO" id="GO:0005829">
    <property type="term" value="C:cytosol"/>
    <property type="evidence" value="ECO:0007669"/>
    <property type="project" value="TreeGrafter"/>
</dbReference>
<gene>
    <name evidence="3" type="ORF">CKO21_12675</name>
</gene>
<reference evidence="3" key="2">
    <citation type="journal article" date="2020" name="Microorganisms">
        <title>Osmotic Adaptation and Compatible Solute Biosynthesis of Phototrophic Bacteria as Revealed from Genome Analyses.</title>
        <authorList>
            <person name="Imhoff J.F."/>
            <person name="Rahn T."/>
            <person name="Kunzel S."/>
            <person name="Keller A."/>
            <person name="Neulinger S.C."/>
        </authorList>
    </citation>
    <scope>NUCLEOTIDE SEQUENCE</scope>
    <source>
        <strain evidence="3">DSM 9154</strain>
    </source>
</reference>
<name>A0A934QJV9_9PROT</name>
<dbReference type="PANTHER" id="PTHR42695">
    <property type="entry name" value="GLUTAMINE AMIDOTRANSFERASE YLR126C-RELATED"/>
    <property type="match status" value="1"/>
</dbReference>
<feature type="domain" description="Glutamine amidotransferase" evidence="2">
    <location>
        <begin position="76"/>
        <end position="233"/>
    </location>
</feature>
<comment type="caution">
    <text evidence="3">The sequence shown here is derived from an EMBL/GenBank/DDBJ whole genome shotgun (WGS) entry which is preliminary data.</text>
</comment>
<keyword evidence="4" id="KW-1185">Reference proteome</keyword>
<evidence type="ECO:0000256" key="1">
    <source>
        <dbReference type="SAM" id="MobiDB-lite"/>
    </source>
</evidence>
<dbReference type="PANTHER" id="PTHR42695:SF5">
    <property type="entry name" value="GLUTAMINE AMIDOTRANSFERASE YLR126C-RELATED"/>
    <property type="match status" value="1"/>
</dbReference>
<feature type="region of interest" description="Disordered" evidence="1">
    <location>
        <begin position="1"/>
        <end position="23"/>
    </location>
</feature>
<sequence>MAAVSRVGPVRSGPHTSTRLHRRRGTCRAFSGPPARARVPAFLPQAEGHYAGMPGKALLVIQMDKARDDRVSAWLTRHGYELDYRFAAHGDALPDPATADHELAVVYGGPQSANETDEKPYLQDEIEFIRGWCDRERPLLGLCLGAQLLGKAYGGQVGPHPDGLNEIGYADIAPTMAGRELIPEPMRVFHWHTEGVETPPDGERLAEGAVFPNQAFRLGAHAYGLQFHPETTVEIFSNWIQEAGHMLEWPGAQPKDAIFADAKQYDPKLAQWLDGFMQRWLGER</sequence>
<dbReference type="SUPFAM" id="SSF52317">
    <property type="entry name" value="Class I glutamine amidotransferase-like"/>
    <property type="match status" value="1"/>
</dbReference>
<dbReference type="InterPro" id="IPR044992">
    <property type="entry name" value="ChyE-like"/>
</dbReference>
<dbReference type="Proteomes" id="UP000778970">
    <property type="component" value="Unassembled WGS sequence"/>
</dbReference>